<reference evidence="2 3" key="1">
    <citation type="journal article" date="2018" name="Genome Biol. Evol.">
        <title>The Genome Sequence of "Candidatus Fokinia solitaria": Insights on Reductive Evolution in Rickettsiales.</title>
        <authorList>
            <person name="Floriano A.M."/>
            <person name="Castelli M."/>
            <person name="Krenek S."/>
            <person name="Berendonk T.U."/>
            <person name="Bazzocchi C."/>
            <person name="Petroni G."/>
            <person name="Sassera D."/>
        </authorList>
    </citation>
    <scope>NUCLEOTIDE SEQUENCE [LARGE SCALE GENOMIC DNA]</scope>
    <source>
        <strain evidence="2">Rio ETE_ALG 3VII</strain>
    </source>
</reference>
<feature type="region of interest" description="Disordered" evidence="1">
    <location>
        <begin position="23"/>
        <end position="42"/>
    </location>
</feature>
<evidence type="ECO:0000313" key="3">
    <source>
        <dbReference type="Proteomes" id="UP000244519"/>
    </source>
</evidence>
<dbReference type="Proteomes" id="UP000244519">
    <property type="component" value="Chromosome"/>
</dbReference>
<name>A0A2U8BSL2_9RICK</name>
<evidence type="ECO:0000313" key="2">
    <source>
        <dbReference type="EMBL" id="AWD33295.1"/>
    </source>
</evidence>
<proteinExistence type="predicted"/>
<gene>
    <name evidence="2" type="ORF">Fsol_00501</name>
</gene>
<organism evidence="2 3">
    <name type="scientific">Candidatus Fokinia solitaria</name>
    <dbReference type="NCBI Taxonomy" id="1802984"/>
    <lineage>
        <taxon>Bacteria</taxon>
        <taxon>Pseudomonadati</taxon>
        <taxon>Pseudomonadota</taxon>
        <taxon>Alphaproteobacteria</taxon>
        <taxon>Rickettsiales</taxon>
        <taxon>Candidatus Midichloriaceae</taxon>
        <taxon>Candidatus Fokinia</taxon>
    </lineage>
</organism>
<dbReference type="KEGG" id="fso:Fsol_00501"/>
<evidence type="ECO:0000256" key="1">
    <source>
        <dbReference type="SAM" id="MobiDB-lite"/>
    </source>
</evidence>
<sequence>MRGEWQYAAYKFYRSHCDSAVVRDKRNQERDGKKERYSRYYK</sequence>
<protein>
    <submittedName>
        <fullName evidence="2">Uncharacterized protein</fullName>
    </submittedName>
</protein>
<dbReference type="EMBL" id="CP025989">
    <property type="protein sequence ID" value="AWD33295.1"/>
    <property type="molecule type" value="Genomic_DNA"/>
</dbReference>
<dbReference type="AlphaFoldDB" id="A0A2U8BSL2"/>
<accession>A0A2U8BSL2</accession>
<keyword evidence="3" id="KW-1185">Reference proteome</keyword>